<feature type="region of interest" description="Disordered" evidence="1">
    <location>
        <begin position="1"/>
        <end position="39"/>
    </location>
</feature>
<gene>
    <name evidence="2" type="ORF">SLNWT_1783</name>
</gene>
<keyword evidence="3" id="KW-1185">Reference proteome</keyword>
<dbReference type="SUPFAM" id="SSF52540">
    <property type="entry name" value="P-loop containing nucleoside triphosphate hydrolases"/>
    <property type="match status" value="1"/>
</dbReference>
<dbReference type="Pfam" id="PF13671">
    <property type="entry name" value="AAA_33"/>
    <property type="match status" value="1"/>
</dbReference>
<dbReference type="KEGG" id="sals:SLNWT_1783"/>
<sequence>MRDRTRAYAAAPAIPLPARAGAPAGERDGRRARAGARPESVVRDLRGRAGRTPRELGFAEGDLVVVSGLPGSGKSTLMRRVVPGPRADSQETREHWAARLPGVPYVLYRPLARLDHYRGLRRALRTGRGLVVHDCGTQAWVRRWLAREAARRGRGLHLLLLDVDPERALAGQRTRGRRVSRYAFARHRRAAARLLSSAAAGALPHGCTSAVLLDREAADRLTAIRLG</sequence>
<feature type="compositionally biased region" description="Low complexity" evidence="1">
    <location>
        <begin position="7"/>
        <end position="24"/>
    </location>
</feature>
<evidence type="ECO:0000313" key="3">
    <source>
        <dbReference type="Proteomes" id="UP000031523"/>
    </source>
</evidence>
<name>A0A0B5EKV5_STRA4</name>
<evidence type="ECO:0000313" key="2">
    <source>
        <dbReference type="EMBL" id="AJE82159.1"/>
    </source>
</evidence>
<dbReference type="AlphaFoldDB" id="A0A0B5EKV5"/>
<proteinExistence type="predicted"/>
<accession>A0A0B5EKV5</accession>
<dbReference type="Proteomes" id="UP000031523">
    <property type="component" value="Chromosome"/>
</dbReference>
<organism evidence="2 3">
    <name type="scientific">Streptomyces albus (strain ATCC 21838 / DSM 41398 / FERM P-419 / JCM 4703 / NBRC 107858)</name>
    <dbReference type="NCBI Taxonomy" id="1081613"/>
    <lineage>
        <taxon>Bacteria</taxon>
        <taxon>Bacillati</taxon>
        <taxon>Actinomycetota</taxon>
        <taxon>Actinomycetes</taxon>
        <taxon>Kitasatosporales</taxon>
        <taxon>Streptomycetaceae</taxon>
        <taxon>Streptomyces</taxon>
    </lineage>
</organism>
<dbReference type="Gene3D" id="3.40.50.300">
    <property type="entry name" value="P-loop containing nucleotide triphosphate hydrolases"/>
    <property type="match status" value="1"/>
</dbReference>
<evidence type="ECO:0000256" key="1">
    <source>
        <dbReference type="SAM" id="MobiDB-lite"/>
    </source>
</evidence>
<reference evidence="2 3" key="1">
    <citation type="submission" date="2015-01" db="EMBL/GenBank/DDBJ databases">
        <title>Enhanced salinomycin production by adjusting the supply of polyketide extender units in Streptomyce albus DSM 41398.</title>
        <authorList>
            <person name="Lu C."/>
        </authorList>
    </citation>
    <scope>NUCLEOTIDE SEQUENCE [LARGE SCALE GENOMIC DNA]</scope>
    <source>
        <strain evidence="3">ATCC 21838 / DSM 41398 / FERM P-419 / JCM 4703 / NBRC 107858</strain>
    </source>
</reference>
<protein>
    <submittedName>
        <fullName evidence="2">ATP/GTP-binding protein</fullName>
    </submittedName>
</protein>
<dbReference type="InterPro" id="IPR027417">
    <property type="entry name" value="P-loop_NTPase"/>
</dbReference>
<dbReference type="EMBL" id="CP010519">
    <property type="protein sequence ID" value="AJE82159.1"/>
    <property type="molecule type" value="Genomic_DNA"/>
</dbReference>